<comment type="cofactor">
    <cofactor evidence="5">
        <name>Fe(2+)</name>
        <dbReference type="ChEBI" id="CHEBI:29033"/>
    </cofactor>
    <text evidence="5">Binds 1 Fe(2+) ion per subunit.</text>
</comment>
<feature type="binding site" evidence="5">
    <location>
        <position position="281"/>
    </location>
    <ligand>
        <name>Fe cation</name>
        <dbReference type="ChEBI" id="CHEBI:24875"/>
        <note>catalytic</note>
    </ligand>
</feature>
<evidence type="ECO:0000313" key="7">
    <source>
        <dbReference type="Proteomes" id="UP000245119"/>
    </source>
</evidence>
<dbReference type="InterPro" id="IPR004294">
    <property type="entry name" value="Carotenoid_Oase"/>
</dbReference>
<evidence type="ECO:0000256" key="5">
    <source>
        <dbReference type="PIRSR" id="PIRSR604294-1"/>
    </source>
</evidence>
<name>A0A2T7P9N6_POMCA</name>
<dbReference type="GO" id="GO:0046872">
    <property type="term" value="F:metal ion binding"/>
    <property type="evidence" value="ECO:0007669"/>
    <property type="project" value="UniProtKB-KW"/>
</dbReference>
<dbReference type="GO" id="GO:0042574">
    <property type="term" value="P:retinal metabolic process"/>
    <property type="evidence" value="ECO:0007669"/>
    <property type="project" value="TreeGrafter"/>
</dbReference>
<keyword evidence="2 5" id="KW-0479">Metal-binding</keyword>
<dbReference type="OrthoDB" id="407010at2759"/>
<dbReference type="GO" id="GO:0016121">
    <property type="term" value="P:carotene catabolic process"/>
    <property type="evidence" value="ECO:0007669"/>
    <property type="project" value="TreeGrafter"/>
</dbReference>
<feature type="binding site" evidence="5">
    <location>
        <position position="401"/>
    </location>
    <ligand>
        <name>Fe cation</name>
        <dbReference type="ChEBI" id="CHEBI:24875"/>
        <note>catalytic</note>
    </ligand>
</feature>
<dbReference type="GO" id="GO:0003834">
    <property type="term" value="F:beta-carotene 15,15'-dioxygenase activity"/>
    <property type="evidence" value="ECO:0007669"/>
    <property type="project" value="TreeGrafter"/>
</dbReference>
<evidence type="ECO:0000313" key="6">
    <source>
        <dbReference type="EMBL" id="PVD30135.1"/>
    </source>
</evidence>
<accession>A0A2T7P9N6</accession>
<sequence>MLLQASVRLSCGTDRKRNGLNSKTKSVLVLVIRGRRGVSDTCRDRNHLTHWLELVTTTCPPSRTCSYNMTAAACWVSCAAAVLLCLLLPATQASGDVVDVGFDLLFESNTVELSDVPITFDSALPTWLTGTLVRNGLGLFENGDRSFLHAFDGFAKLTSWRFLGNGSVFFSTRFLASSFYNDSMTSASIAPYLLFDSVSPSFTFLERMKAIYHGIDNMNANVVRLPRDDGGYDYLALSDFWKVYEIFPDRLGTGTAVTSPLKGSHGTLLNNLFLNLLSSAHPLPEPRTDKHLTFLSSISVLPWIPSRMQLVRVVSTSQREVVASWEVERVAYMHSFSVTQTHALLLAHPMYVNVPCMITRVTPFDCLDWRPDITPGTLYVVNLQSGEVTSLTMDTVVFTMHHINAFNLQTEGQIILDLSAYPDPKFVASLRLSILRDPSRRNNFPVHTSLLRFLVDLRAKTVRQVLTPPQQPSLDFVSRLDMPSINECFRARKYCFVYGVVVKMDNSTLSKVAIVKRDVCGLGRDRAWLVPNHYPVEPLFVPNPQGLEEDDGVVLVPMIDGPARRSYLAVLDAHNLVLVAKSYLPTVVPYSLHGHFFEEIV</sequence>
<evidence type="ECO:0000256" key="2">
    <source>
        <dbReference type="ARBA" id="ARBA00022723"/>
    </source>
</evidence>
<comment type="similarity">
    <text evidence="1">Belongs to the carotenoid oxygenase family.</text>
</comment>
<dbReference type="AlphaFoldDB" id="A0A2T7P9N6"/>
<organism evidence="6 7">
    <name type="scientific">Pomacea canaliculata</name>
    <name type="common">Golden apple snail</name>
    <dbReference type="NCBI Taxonomy" id="400727"/>
    <lineage>
        <taxon>Eukaryota</taxon>
        <taxon>Metazoa</taxon>
        <taxon>Spiralia</taxon>
        <taxon>Lophotrochozoa</taxon>
        <taxon>Mollusca</taxon>
        <taxon>Gastropoda</taxon>
        <taxon>Caenogastropoda</taxon>
        <taxon>Architaenioglossa</taxon>
        <taxon>Ampullarioidea</taxon>
        <taxon>Ampullariidae</taxon>
        <taxon>Pomacea</taxon>
    </lineage>
</organism>
<keyword evidence="4 5" id="KW-0408">Iron</keyword>
<feature type="binding site" evidence="5">
    <location>
        <position position="593"/>
    </location>
    <ligand>
        <name>Fe cation</name>
        <dbReference type="ChEBI" id="CHEBI:24875"/>
        <note>catalytic</note>
    </ligand>
</feature>
<reference evidence="6 7" key="1">
    <citation type="submission" date="2018-04" db="EMBL/GenBank/DDBJ databases">
        <title>The genome of golden apple snail Pomacea canaliculata provides insight into stress tolerance and invasive adaptation.</title>
        <authorList>
            <person name="Liu C."/>
            <person name="Liu B."/>
            <person name="Ren Y."/>
            <person name="Zhang Y."/>
            <person name="Wang H."/>
            <person name="Li S."/>
            <person name="Jiang F."/>
            <person name="Yin L."/>
            <person name="Zhang G."/>
            <person name="Qian W."/>
            <person name="Fan W."/>
        </authorList>
    </citation>
    <scope>NUCLEOTIDE SEQUENCE [LARGE SCALE GENOMIC DNA]</scope>
    <source>
        <strain evidence="6">SZHN2017</strain>
        <tissue evidence="6">Muscle</tissue>
    </source>
</reference>
<dbReference type="Pfam" id="PF03055">
    <property type="entry name" value="RPE65"/>
    <property type="match status" value="1"/>
</dbReference>
<dbReference type="PANTHER" id="PTHR10543:SF24">
    <property type="entry name" value="CAROTENOID ISOMEROOXYGENASE"/>
    <property type="match status" value="1"/>
</dbReference>
<evidence type="ECO:0000256" key="3">
    <source>
        <dbReference type="ARBA" id="ARBA00023002"/>
    </source>
</evidence>
<dbReference type="STRING" id="400727.A0A2T7P9N6"/>
<dbReference type="EMBL" id="PZQS01000005">
    <property type="protein sequence ID" value="PVD30135.1"/>
    <property type="molecule type" value="Genomic_DNA"/>
</dbReference>
<dbReference type="Proteomes" id="UP000245119">
    <property type="component" value="Linkage Group LG5"/>
</dbReference>
<keyword evidence="3" id="KW-0560">Oxidoreductase</keyword>
<dbReference type="PANTHER" id="PTHR10543">
    <property type="entry name" value="BETA-CAROTENE DIOXYGENASE"/>
    <property type="match status" value="1"/>
</dbReference>
<comment type="caution">
    <text evidence="6">The sequence shown here is derived from an EMBL/GenBank/DDBJ whole genome shotgun (WGS) entry which is preliminary data.</text>
</comment>
<keyword evidence="7" id="KW-1185">Reference proteome</keyword>
<feature type="binding site" evidence="5">
    <location>
        <position position="334"/>
    </location>
    <ligand>
        <name>Fe cation</name>
        <dbReference type="ChEBI" id="CHEBI:24875"/>
        <note>catalytic</note>
    </ligand>
</feature>
<proteinExistence type="inferred from homology"/>
<evidence type="ECO:0000256" key="1">
    <source>
        <dbReference type="ARBA" id="ARBA00006787"/>
    </source>
</evidence>
<dbReference type="GO" id="GO:0010436">
    <property type="term" value="F:carotenoid dioxygenase activity"/>
    <property type="evidence" value="ECO:0007669"/>
    <property type="project" value="TreeGrafter"/>
</dbReference>
<gene>
    <name evidence="6" type="ORF">C0Q70_09397</name>
</gene>
<evidence type="ECO:0000256" key="4">
    <source>
        <dbReference type="ARBA" id="ARBA00023004"/>
    </source>
</evidence>
<protein>
    <submittedName>
        <fullName evidence="6">Uncharacterized protein</fullName>
    </submittedName>
</protein>